<evidence type="ECO:0000313" key="2">
    <source>
        <dbReference type="Proteomes" id="UP000054196"/>
    </source>
</evidence>
<accession>R7S4P2</accession>
<dbReference type="RefSeq" id="XP_007387606.1">
    <property type="nucleotide sequence ID" value="XM_007387544.1"/>
</dbReference>
<keyword evidence="2" id="KW-1185">Reference proteome</keyword>
<dbReference type="EMBL" id="JH687551">
    <property type="protein sequence ID" value="EIN05203.1"/>
    <property type="molecule type" value="Genomic_DNA"/>
</dbReference>
<dbReference type="OrthoDB" id="9991317at2759"/>
<name>R7S4P2_PUNST</name>
<protein>
    <recommendedName>
        <fullName evidence="3">CHAT domain-containing protein</fullName>
    </recommendedName>
</protein>
<gene>
    <name evidence="1" type="ORF">PUNSTDRAFT_137885</name>
</gene>
<dbReference type="KEGG" id="psq:PUNSTDRAFT_137885"/>
<dbReference type="HOGENOM" id="CLU_2575021_0_0_1"/>
<reference evidence="2" key="1">
    <citation type="journal article" date="2012" name="Science">
        <title>The Paleozoic origin of enzymatic lignin decomposition reconstructed from 31 fungal genomes.</title>
        <authorList>
            <person name="Floudas D."/>
            <person name="Binder M."/>
            <person name="Riley R."/>
            <person name="Barry K."/>
            <person name="Blanchette R.A."/>
            <person name="Henrissat B."/>
            <person name="Martinez A.T."/>
            <person name="Otillar R."/>
            <person name="Spatafora J.W."/>
            <person name="Yadav J.S."/>
            <person name="Aerts A."/>
            <person name="Benoit I."/>
            <person name="Boyd A."/>
            <person name="Carlson A."/>
            <person name="Copeland A."/>
            <person name="Coutinho P.M."/>
            <person name="de Vries R.P."/>
            <person name="Ferreira P."/>
            <person name="Findley K."/>
            <person name="Foster B."/>
            <person name="Gaskell J."/>
            <person name="Glotzer D."/>
            <person name="Gorecki P."/>
            <person name="Heitman J."/>
            <person name="Hesse C."/>
            <person name="Hori C."/>
            <person name="Igarashi K."/>
            <person name="Jurgens J.A."/>
            <person name="Kallen N."/>
            <person name="Kersten P."/>
            <person name="Kohler A."/>
            <person name="Kuees U."/>
            <person name="Kumar T.K.A."/>
            <person name="Kuo A."/>
            <person name="LaButti K."/>
            <person name="Larrondo L.F."/>
            <person name="Lindquist E."/>
            <person name="Ling A."/>
            <person name="Lombard V."/>
            <person name="Lucas S."/>
            <person name="Lundell T."/>
            <person name="Martin R."/>
            <person name="McLaughlin D.J."/>
            <person name="Morgenstern I."/>
            <person name="Morin E."/>
            <person name="Murat C."/>
            <person name="Nagy L.G."/>
            <person name="Nolan M."/>
            <person name="Ohm R.A."/>
            <person name="Patyshakuliyeva A."/>
            <person name="Rokas A."/>
            <person name="Ruiz-Duenas F.J."/>
            <person name="Sabat G."/>
            <person name="Salamov A."/>
            <person name="Samejima M."/>
            <person name="Schmutz J."/>
            <person name="Slot J.C."/>
            <person name="St John F."/>
            <person name="Stenlid J."/>
            <person name="Sun H."/>
            <person name="Sun S."/>
            <person name="Syed K."/>
            <person name="Tsang A."/>
            <person name="Wiebenga A."/>
            <person name="Young D."/>
            <person name="Pisabarro A."/>
            <person name="Eastwood D.C."/>
            <person name="Martin F."/>
            <person name="Cullen D."/>
            <person name="Grigoriev I.V."/>
            <person name="Hibbett D.S."/>
        </authorList>
    </citation>
    <scope>NUCLEOTIDE SEQUENCE [LARGE SCALE GENOMIC DNA]</scope>
    <source>
        <strain evidence="2">HHB-11173 SS5</strain>
    </source>
</reference>
<dbReference type="GeneID" id="18879934"/>
<proteinExistence type="predicted"/>
<evidence type="ECO:0000313" key="1">
    <source>
        <dbReference type="EMBL" id="EIN05203.1"/>
    </source>
</evidence>
<sequence length="81" mass="9104">MLSYVQRALPHLTILHLACHAAQHKRNPIESGFYLPDETVHLAAAMLFTGFRSVVGTMWQMLDAHGPEESKQVYGPLFGIR</sequence>
<dbReference type="Proteomes" id="UP000054196">
    <property type="component" value="Unassembled WGS sequence"/>
</dbReference>
<organism evidence="1 2">
    <name type="scientific">Punctularia strigosozonata (strain HHB-11173)</name>
    <name type="common">White-rot fungus</name>
    <dbReference type="NCBI Taxonomy" id="741275"/>
    <lineage>
        <taxon>Eukaryota</taxon>
        <taxon>Fungi</taxon>
        <taxon>Dikarya</taxon>
        <taxon>Basidiomycota</taxon>
        <taxon>Agaricomycotina</taxon>
        <taxon>Agaricomycetes</taxon>
        <taxon>Corticiales</taxon>
        <taxon>Punctulariaceae</taxon>
        <taxon>Punctularia</taxon>
    </lineage>
</organism>
<evidence type="ECO:0008006" key="3">
    <source>
        <dbReference type="Google" id="ProtNLM"/>
    </source>
</evidence>
<dbReference type="AlphaFoldDB" id="R7S4P2"/>